<sequence length="196" mass="20213">MSRRGTGVVLLFVAGITAAVATFLPLCFVGTALGGDDRFGFTMTSWATTSEPAGLVWLGGSAQYGVPVVIAAVLLVVAAALVFLPEPQRQAARYTAVAATALLAGAVWTTVMAVAAWLTPPVTDVRTSIEYETGAGVWVLVASVVVAVVGTVFLLRRSEPVAEAPVVRVLVDPDTDTPPLGIQVAVLPELPEKGVS</sequence>
<dbReference type="RefSeq" id="WP_121227353.1">
    <property type="nucleotide sequence ID" value="NZ_JBIUBA010000054.1"/>
</dbReference>
<feature type="transmembrane region" description="Helical" evidence="1">
    <location>
        <begin position="137"/>
        <end position="155"/>
    </location>
</feature>
<proteinExistence type="predicted"/>
<comment type="caution">
    <text evidence="2">The sequence shown here is derived from an EMBL/GenBank/DDBJ whole genome shotgun (WGS) entry which is preliminary data.</text>
</comment>
<feature type="transmembrane region" description="Helical" evidence="1">
    <location>
        <begin position="96"/>
        <end position="117"/>
    </location>
</feature>
<dbReference type="Proteomes" id="UP000272729">
    <property type="component" value="Unassembled WGS sequence"/>
</dbReference>
<dbReference type="EMBL" id="RBXR01000001">
    <property type="protein sequence ID" value="RKT73522.1"/>
    <property type="molecule type" value="Genomic_DNA"/>
</dbReference>
<evidence type="ECO:0000256" key="1">
    <source>
        <dbReference type="SAM" id="Phobius"/>
    </source>
</evidence>
<dbReference type="AlphaFoldDB" id="A0A495XHN0"/>
<keyword evidence="1" id="KW-0812">Transmembrane</keyword>
<protein>
    <submittedName>
        <fullName evidence="2">Uncharacterized protein</fullName>
    </submittedName>
</protein>
<evidence type="ECO:0000313" key="3">
    <source>
        <dbReference type="Proteomes" id="UP000272729"/>
    </source>
</evidence>
<keyword evidence="1" id="KW-0472">Membrane</keyword>
<feature type="transmembrane region" description="Helical" evidence="1">
    <location>
        <begin position="64"/>
        <end position="84"/>
    </location>
</feature>
<gene>
    <name evidence="2" type="ORF">DFJ66_6859</name>
</gene>
<reference evidence="2 3" key="1">
    <citation type="submission" date="2018-10" db="EMBL/GenBank/DDBJ databases">
        <title>Sequencing the genomes of 1000 actinobacteria strains.</title>
        <authorList>
            <person name="Klenk H.-P."/>
        </authorList>
    </citation>
    <scope>NUCLEOTIDE SEQUENCE [LARGE SCALE GENOMIC DNA]</scope>
    <source>
        <strain evidence="2 3">DSM 43911</strain>
    </source>
</reference>
<keyword evidence="1" id="KW-1133">Transmembrane helix</keyword>
<name>A0A495XHN0_9PSEU</name>
<keyword evidence="3" id="KW-1185">Reference proteome</keyword>
<accession>A0A495XHN0</accession>
<evidence type="ECO:0000313" key="2">
    <source>
        <dbReference type="EMBL" id="RKT73522.1"/>
    </source>
</evidence>
<feature type="transmembrane region" description="Helical" evidence="1">
    <location>
        <begin position="7"/>
        <end position="33"/>
    </location>
</feature>
<organism evidence="2 3">
    <name type="scientific">Saccharothrix variisporea</name>
    <dbReference type="NCBI Taxonomy" id="543527"/>
    <lineage>
        <taxon>Bacteria</taxon>
        <taxon>Bacillati</taxon>
        <taxon>Actinomycetota</taxon>
        <taxon>Actinomycetes</taxon>
        <taxon>Pseudonocardiales</taxon>
        <taxon>Pseudonocardiaceae</taxon>
        <taxon>Saccharothrix</taxon>
    </lineage>
</organism>